<feature type="compositionally biased region" description="Basic and acidic residues" evidence="9">
    <location>
        <begin position="39"/>
        <end position="50"/>
    </location>
</feature>
<keyword evidence="2" id="KW-0548">Nucleotidyltransferase</keyword>
<evidence type="ECO:0000313" key="13">
    <source>
        <dbReference type="Proteomes" id="UP000249464"/>
    </source>
</evidence>
<dbReference type="GO" id="GO:0004519">
    <property type="term" value="F:endonuclease activity"/>
    <property type="evidence" value="ECO:0007669"/>
    <property type="project" value="UniProtKB-KW"/>
</dbReference>
<dbReference type="GO" id="GO:0016787">
    <property type="term" value="F:hydrolase activity"/>
    <property type="evidence" value="ECO:0007669"/>
    <property type="project" value="UniProtKB-KW"/>
</dbReference>
<dbReference type="GO" id="GO:0003964">
    <property type="term" value="F:RNA-directed DNA polymerase activity"/>
    <property type="evidence" value="ECO:0007669"/>
    <property type="project" value="UniProtKB-KW"/>
</dbReference>
<evidence type="ECO:0000256" key="2">
    <source>
        <dbReference type="ARBA" id="ARBA00022695"/>
    </source>
</evidence>
<proteinExistence type="predicted"/>
<accession>A0A2X0NI97</accession>
<evidence type="ECO:0000256" key="3">
    <source>
        <dbReference type="ARBA" id="ARBA00022722"/>
    </source>
</evidence>
<evidence type="ECO:0000256" key="6">
    <source>
        <dbReference type="ARBA" id="ARBA00022884"/>
    </source>
</evidence>
<dbReference type="InterPro" id="IPR001584">
    <property type="entry name" value="Integrase_cat-core"/>
</dbReference>
<dbReference type="CDD" id="cd00024">
    <property type="entry name" value="CD_CSD"/>
    <property type="match status" value="1"/>
</dbReference>
<dbReference type="CDD" id="cd01647">
    <property type="entry name" value="RT_LTR"/>
    <property type="match status" value="1"/>
</dbReference>
<keyword evidence="5" id="KW-0378">Hydrolase</keyword>
<dbReference type="SUPFAM" id="SSF53098">
    <property type="entry name" value="Ribonuclease H-like"/>
    <property type="match status" value="1"/>
</dbReference>
<dbReference type="Pfam" id="PF00385">
    <property type="entry name" value="Chromo"/>
    <property type="match status" value="1"/>
</dbReference>
<evidence type="ECO:0000256" key="8">
    <source>
        <dbReference type="ARBA" id="ARBA00023268"/>
    </source>
</evidence>
<feature type="domain" description="Chromo" evidence="10">
    <location>
        <begin position="820"/>
        <end position="872"/>
    </location>
</feature>
<dbReference type="InterPro" id="IPR000953">
    <property type="entry name" value="Chromo/chromo_shadow_dom"/>
</dbReference>
<sequence>MTGSHLLDNENEDKDGPDATPSKSLGEHPSGIGGTGGDHSTEGHSTDGKELRQMTLQKLVEKVNEFTELRRKAQENLDLAMAGIEGLSTTVSTPWGLYEWTVMPMGLCNAPATHQQRVKEALQGLLGTICFVYLDDITIFADTLEEHEARVRQVMEALRCAELYCSPTKTNLATAECSFLGHIINRAGVHADPKKIQRIEDWSLPKTVKELRGFLGLVQYLRKFIPGLAEHTAALTPLTRQGLSSIATLWTPNEVRHFKAIKAIVTSLDCLRPPDHSANAAPFWVMTDASNHGIGGVLLQGQEWKMAPHCELLAIVEALKEWRIDLLGGHFHIPTDHSTFEHFQTQRTVLSRRQARWLDTLAEFDYDLRRYSFTDPLSTLVASVSHVKLSDAVKQHILDAYETDSFCQQAMANIGSVTSDFKIVDALLYLRGRLIIPSLAPLRESILHDAHDAQGHLGDMKTYRTVQQAYFWPNMSREVKHYVQQCDSCQRTKARTTRIAGKLHSLPVPARPMADIAINFVGPLPANKGFDRMLTITDRLSGYVRLLPAREADTAAEVAARFHEGWHRLFGLPQSIVSDRDKLFTSKFWTALHKRLNIKLQLSSAFHPETDGRSEKTNKTAFQILRALVNKEQSNWAECLAVCEYAINSSLNVATGKTPFELVFGYTPSLAPLARVNGDDDLPSVEELLALRFQACEDARDQLAISKVRQAAQSNKRRRDEPSWAVGDLVLLNSSDRRKRLHTHKRRAAKLMDRFDGPYRIVKAHPEISSYTLQLNGDDAAVPFFHTGKLKTYCKNDTALFPNREPVRLGPVDVGGEPEYIIEDIVDERIRAGKQQYLVLWVSWPSDSDSWEPAEALEDTEALDRWERRNEE</sequence>
<dbReference type="InterPro" id="IPR041577">
    <property type="entry name" value="RT_RNaseH_2"/>
</dbReference>
<evidence type="ECO:0000256" key="5">
    <source>
        <dbReference type="ARBA" id="ARBA00022801"/>
    </source>
</evidence>
<evidence type="ECO:0000256" key="7">
    <source>
        <dbReference type="ARBA" id="ARBA00022918"/>
    </source>
</evidence>
<dbReference type="InterPro" id="IPR050951">
    <property type="entry name" value="Retrovirus_Pol_polyprotein"/>
</dbReference>
<dbReference type="InterPro" id="IPR041588">
    <property type="entry name" value="Integrase_H2C2"/>
</dbReference>
<reference evidence="12 13" key="1">
    <citation type="submission" date="2016-11" db="EMBL/GenBank/DDBJ databases">
        <authorList>
            <person name="Jaros S."/>
            <person name="Januszkiewicz K."/>
            <person name="Wedrychowicz H."/>
        </authorList>
    </citation>
    <scope>NUCLEOTIDE SEQUENCE [LARGE SCALE GENOMIC DNA]</scope>
</reference>
<dbReference type="InterPro" id="IPR016197">
    <property type="entry name" value="Chromo-like_dom_sf"/>
</dbReference>
<dbReference type="GO" id="GO:0005634">
    <property type="term" value="C:nucleus"/>
    <property type="evidence" value="ECO:0007669"/>
    <property type="project" value="UniProtKB-ARBA"/>
</dbReference>
<dbReference type="Pfam" id="PF17919">
    <property type="entry name" value="RT_RNaseH_2"/>
    <property type="match status" value="1"/>
</dbReference>
<dbReference type="CDD" id="cd09274">
    <property type="entry name" value="RNase_HI_RT_Ty3"/>
    <property type="match status" value="1"/>
</dbReference>
<evidence type="ECO:0000256" key="4">
    <source>
        <dbReference type="ARBA" id="ARBA00022759"/>
    </source>
</evidence>
<dbReference type="Gene3D" id="3.10.10.10">
    <property type="entry name" value="HIV Type 1 Reverse Transcriptase, subunit A, domain 1"/>
    <property type="match status" value="1"/>
</dbReference>
<keyword evidence="13" id="KW-1185">Reference proteome</keyword>
<dbReference type="Gene3D" id="3.30.420.10">
    <property type="entry name" value="Ribonuclease H-like superfamily/Ribonuclease H"/>
    <property type="match status" value="1"/>
</dbReference>
<dbReference type="InterPro" id="IPR041373">
    <property type="entry name" value="RT_RNaseH"/>
</dbReference>
<dbReference type="InterPro" id="IPR012337">
    <property type="entry name" value="RNaseH-like_sf"/>
</dbReference>
<dbReference type="EMBL" id="FQNC01000117">
    <property type="protein sequence ID" value="SGZ32082.1"/>
    <property type="molecule type" value="Genomic_DNA"/>
</dbReference>
<dbReference type="Gene3D" id="1.10.340.70">
    <property type="match status" value="1"/>
</dbReference>
<dbReference type="GO" id="GO:0003723">
    <property type="term" value="F:RNA binding"/>
    <property type="evidence" value="ECO:0007669"/>
    <property type="project" value="UniProtKB-KW"/>
</dbReference>
<dbReference type="Gene3D" id="3.30.70.270">
    <property type="match status" value="2"/>
</dbReference>
<name>A0A2X0NI97_9BASI</name>
<keyword evidence="4" id="KW-0255">Endonuclease</keyword>
<dbReference type="InterPro" id="IPR000477">
    <property type="entry name" value="RT_dom"/>
</dbReference>
<keyword evidence="3" id="KW-0540">Nuclease</keyword>
<keyword evidence="7" id="KW-0695">RNA-directed DNA polymerase</keyword>
<keyword evidence="1" id="KW-0808">Transferase</keyword>
<dbReference type="AlphaFoldDB" id="A0A2X0NI97"/>
<dbReference type="InterPro" id="IPR036397">
    <property type="entry name" value="RNaseH_sf"/>
</dbReference>
<evidence type="ECO:0000259" key="11">
    <source>
        <dbReference type="PROSITE" id="PS50994"/>
    </source>
</evidence>
<dbReference type="Pfam" id="PF00078">
    <property type="entry name" value="RVT_1"/>
    <property type="match status" value="1"/>
</dbReference>
<dbReference type="PROSITE" id="PS50013">
    <property type="entry name" value="CHROMO_2"/>
    <property type="match status" value="1"/>
</dbReference>
<protein>
    <submittedName>
        <fullName evidence="12">BQ5605_C043g12067 protein</fullName>
    </submittedName>
</protein>
<dbReference type="Proteomes" id="UP000249464">
    <property type="component" value="Unassembled WGS sequence"/>
</dbReference>
<dbReference type="Gene3D" id="2.40.50.40">
    <property type="match status" value="1"/>
</dbReference>
<gene>
    <name evidence="12" type="primary">BQ5605_C043g12067</name>
    <name evidence="12" type="ORF">BQ5605_C043G12067</name>
</gene>
<dbReference type="Pfam" id="PF17917">
    <property type="entry name" value="RT_RNaseH"/>
    <property type="match status" value="1"/>
</dbReference>
<dbReference type="PANTHER" id="PTHR37984:SF5">
    <property type="entry name" value="PROTEIN NYNRIN-LIKE"/>
    <property type="match status" value="1"/>
</dbReference>
<dbReference type="PROSITE" id="PS50994">
    <property type="entry name" value="INTEGRASE"/>
    <property type="match status" value="1"/>
</dbReference>
<dbReference type="FunFam" id="1.10.340.70:FF:000001">
    <property type="entry name" value="Retrovirus-related Pol polyprotein from transposon gypsy-like Protein"/>
    <property type="match status" value="1"/>
</dbReference>
<evidence type="ECO:0000256" key="1">
    <source>
        <dbReference type="ARBA" id="ARBA00022679"/>
    </source>
</evidence>
<dbReference type="SMART" id="SM00298">
    <property type="entry name" value="CHROMO"/>
    <property type="match status" value="1"/>
</dbReference>
<dbReference type="InterPro" id="IPR043502">
    <property type="entry name" value="DNA/RNA_pol_sf"/>
</dbReference>
<dbReference type="InterPro" id="IPR023780">
    <property type="entry name" value="Chromo_domain"/>
</dbReference>
<keyword evidence="8" id="KW-0511">Multifunctional enzyme</keyword>
<dbReference type="GO" id="GO:0015074">
    <property type="term" value="P:DNA integration"/>
    <property type="evidence" value="ECO:0007669"/>
    <property type="project" value="InterPro"/>
</dbReference>
<keyword evidence="6" id="KW-0694">RNA-binding</keyword>
<evidence type="ECO:0000259" key="10">
    <source>
        <dbReference type="PROSITE" id="PS50013"/>
    </source>
</evidence>
<dbReference type="Pfam" id="PF17921">
    <property type="entry name" value="Integrase_H2C2"/>
    <property type="match status" value="1"/>
</dbReference>
<dbReference type="InterPro" id="IPR043128">
    <property type="entry name" value="Rev_trsase/Diguanyl_cyclase"/>
</dbReference>
<dbReference type="SUPFAM" id="SSF56672">
    <property type="entry name" value="DNA/RNA polymerases"/>
    <property type="match status" value="1"/>
</dbReference>
<dbReference type="GO" id="GO:0006338">
    <property type="term" value="P:chromatin remodeling"/>
    <property type="evidence" value="ECO:0007669"/>
    <property type="project" value="UniProtKB-ARBA"/>
</dbReference>
<dbReference type="STRING" id="796604.A0A2X0NI97"/>
<evidence type="ECO:0000256" key="9">
    <source>
        <dbReference type="SAM" id="MobiDB-lite"/>
    </source>
</evidence>
<dbReference type="PANTHER" id="PTHR37984">
    <property type="entry name" value="PROTEIN CBG26694"/>
    <property type="match status" value="1"/>
</dbReference>
<evidence type="ECO:0000313" key="12">
    <source>
        <dbReference type="EMBL" id="SGZ32082.1"/>
    </source>
</evidence>
<organism evidence="12 13">
    <name type="scientific">Microbotryum silenes-dioicae</name>
    <dbReference type="NCBI Taxonomy" id="796604"/>
    <lineage>
        <taxon>Eukaryota</taxon>
        <taxon>Fungi</taxon>
        <taxon>Dikarya</taxon>
        <taxon>Basidiomycota</taxon>
        <taxon>Pucciniomycotina</taxon>
        <taxon>Microbotryomycetes</taxon>
        <taxon>Microbotryales</taxon>
        <taxon>Microbotryaceae</taxon>
        <taxon>Microbotryum</taxon>
    </lineage>
</organism>
<dbReference type="SUPFAM" id="SSF54160">
    <property type="entry name" value="Chromo domain-like"/>
    <property type="match status" value="1"/>
</dbReference>
<feature type="region of interest" description="Disordered" evidence="9">
    <location>
        <begin position="1"/>
        <end position="50"/>
    </location>
</feature>
<feature type="domain" description="Integrase catalytic" evidence="11">
    <location>
        <begin position="508"/>
        <end position="667"/>
    </location>
</feature>